<feature type="signal peptide" evidence="2">
    <location>
        <begin position="1"/>
        <end position="21"/>
    </location>
</feature>
<keyword evidence="4" id="KW-1185">Reference proteome</keyword>
<name>A0A0X1T7K4_PSEAA</name>
<evidence type="ECO:0000313" key="3">
    <source>
        <dbReference type="EMBL" id="AMB88066.1"/>
    </source>
</evidence>
<feature type="compositionally biased region" description="Basic and acidic residues" evidence="1">
    <location>
        <begin position="44"/>
        <end position="62"/>
    </location>
</feature>
<organism evidence="3 4">
    <name type="scientific">Pseudomonas agarici</name>
    <dbReference type="NCBI Taxonomy" id="46677"/>
    <lineage>
        <taxon>Bacteria</taxon>
        <taxon>Pseudomonadati</taxon>
        <taxon>Pseudomonadota</taxon>
        <taxon>Gammaproteobacteria</taxon>
        <taxon>Pseudomonadales</taxon>
        <taxon>Pseudomonadaceae</taxon>
        <taxon>Pseudomonas</taxon>
    </lineage>
</organism>
<evidence type="ECO:0008006" key="5">
    <source>
        <dbReference type="Google" id="ProtNLM"/>
    </source>
</evidence>
<protein>
    <recommendedName>
        <fullName evidence="5">Secreted protein</fullName>
    </recommendedName>
</protein>
<proteinExistence type="predicted"/>
<evidence type="ECO:0000256" key="2">
    <source>
        <dbReference type="SAM" id="SignalP"/>
    </source>
</evidence>
<evidence type="ECO:0000313" key="4">
    <source>
        <dbReference type="Proteomes" id="UP000063229"/>
    </source>
</evidence>
<reference evidence="3 4" key="1">
    <citation type="submission" date="2016-01" db="EMBL/GenBank/DDBJ databases">
        <authorList>
            <person name="McClelland M."/>
            <person name="Jain A."/>
            <person name="Saraogi P."/>
            <person name="Mendelson R."/>
            <person name="Westerman R."/>
            <person name="SanMiguel P."/>
            <person name="Csonka L."/>
        </authorList>
    </citation>
    <scope>NUCLEOTIDE SEQUENCE [LARGE SCALE GENOMIC DNA]</scope>
    <source>
        <strain evidence="3 4">NCPPB 2472</strain>
    </source>
</reference>
<feature type="chain" id="PRO_5043444626" description="Secreted protein" evidence="2">
    <location>
        <begin position="22"/>
        <end position="76"/>
    </location>
</feature>
<dbReference type="EMBL" id="CP014135">
    <property type="protein sequence ID" value="AMB88066.1"/>
    <property type="molecule type" value="Genomic_DNA"/>
</dbReference>
<dbReference type="OrthoDB" id="7033400at2"/>
<dbReference type="KEGG" id="pagb:AWM79_23425"/>
<evidence type="ECO:0000256" key="1">
    <source>
        <dbReference type="SAM" id="MobiDB-lite"/>
    </source>
</evidence>
<dbReference type="Proteomes" id="UP000063229">
    <property type="component" value="Chromosome"/>
</dbReference>
<sequence length="76" mass="8550">MKNTIKFFAILISILPIFAHASDGADALQRFHEKNTATFAQQTEIEKHKQKESQIAEQEEKQAANANHPTDKQSAN</sequence>
<dbReference type="RefSeq" id="WP_060783868.1">
    <property type="nucleotide sequence ID" value="NZ_CP014135.1"/>
</dbReference>
<gene>
    <name evidence="3" type="ORF">AWM79_23425</name>
</gene>
<feature type="region of interest" description="Disordered" evidence="1">
    <location>
        <begin position="44"/>
        <end position="76"/>
    </location>
</feature>
<dbReference type="STRING" id="46677.AWM79_23425"/>
<accession>A0A0X1T7K4</accession>
<dbReference type="AlphaFoldDB" id="A0A0X1T7K4"/>
<keyword evidence="2" id="KW-0732">Signal</keyword>